<dbReference type="PANTHER" id="PTHR43201">
    <property type="entry name" value="ACYL-COA SYNTHETASE"/>
    <property type="match status" value="1"/>
</dbReference>
<evidence type="ECO:0000313" key="4">
    <source>
        <dbReference type="Proteomes" id="UP000243859"/>
    </source>
</evidence>
<dbReference type="AlphaFoldDB" id="A0A2T5BP66"/>
<sequence>MPETLSSPLAEFWHYCAPSELVDLQSGERIAAEAFEIAVSRLAGKLPPPPGRILIRARSPIRILTAIFAVWRSGNTAVIADYSYPEATVARFCDRLCVAAIITDNAIQQYAAPPDRNLMGCETPPALLLATSGTSGAPKWVALTHTGLSARIEANIAFIGHAALDTVFVPLPLSFGHGLIGNALTAIAAGGRLVFDPCAARMPMRLGETLEAQSISFMSSVPSLWETATRLSPSPRLSTPLRVHVGSAPLTTSLVTRIRKWAGPTVSLYNCYGITECSNWIAAAAVDQNYQPGDVGYPFGAQLAIRADNGAIMNSGEGEILVSGPSVMAGYVDAPSESGMALDRGWFHTGDRGSLDGDGRLRLGPRIKDLINVGGIKVDPSEIESALASCPEVATAVAFAVADEITGEAVAVCVVPEHGCRPPIADLRAHLQKYTRRPAWPIRIEIANSIPLTARGKISRTLLRERALEREKERDSHD</sequence>
<dbReference type="Proteomes" id="UP000243859">
    <property type="component" value="Unassembled WGS sequence"/>
</dbReference>
<dbReference type="SUPFAM" id="SSF56801">
    <property type="entry name" value="Acetyl-CoA synthetase-like"/>
    <property type="match status" value="1"/>
</dbReference>
<accession>A0A2T5BP66</accession>
<dbReference type="GO" id="GO:0031956">
    <property type="term" value="F:medium-chain fatty acid-CoA ligase activity"/>
    <property type="evidence" value="ECO:0007669"/>
    <property type="project" value="TreeGrafter"/>
</dbReference>
<organism evidence="3 4">
    <name type="scientific">Rhodovulum imhoffii</name>
    <dbReference type="NCBI Taxonomy" id="365340"/>
    <lineage>
        <taxon>Bacteria</taxon>
        <taxon>Pseudomonadati</taxon>
        <taxon>Pseudomonadota</taxon>
        <taxon>Alphaproteobacteria</taxon>
        <taxon>Rhodobacterales</taxon>
        <taxon>Paracoccaceae</taxon>
        <taxon>Rhodovulum</taxon>
    </lineage>
</organism>
<comment type="caution">
    <text evidence="3">The sequence shown here is derived from an EMBL/GenBank/DDBJ whole genome shotgun (WGS) entry which is preliminary data.</text>
</comment>
<gene>
    <name evidence="3" type="ORF">C8N32_12212</name>
</gene>
<feature type="domain" description="AMP-binding enzyme C-terminal" evidence="2">
    <location>
        <begin position="382"/>
        <end position="457"/>
    </location>
</feature>
<dbReference type="Pfam" id="PF00501">
    <property type="entry name" value="AMP-binding"/>
    <property type="match status" value="1"/>
</dbReference>
<keyword evidence="3" id="KW-0436">Ligase</keyword>
<dbReference type="Gene3D" id="3.40.50.12780">
    <property type="entry name" value="N-terminal domain of ligase-like"/>
    <property type="match status" value="1"/>
</dbReference>
<dbReference type="Gene3D" id="3.30.300.30">
    <property type="match status" value="1"/>
</dbReference>
<dbReference type="PROSITE" id="PS00455">
    <property type="entry name" value="AMP_BINDING"/>
    <property type="match status" value="1"/>
</dbReference>
<dbReference type="InterPro" id="IPR000873">
    <property type="entry name" value="AMP-dep_synth/lig_dom"/>
</dbReference>
<protein>
    <submittedName>
        <fullName evidence="3">Acyl-CoA synthetase (AMP-forming)/AMP-acid ligase II</fullName>
    </submittedName>
</protein>
<keyword evidence="4" id="KW-1185">Reference proteome</keyword>
<dbReference type="InterPro" id="IPR025110">
    <property type="entry name" value="AMP-bd_C"/>
</dbReference>
<dbReference type="InterPro" id="IPR020845">
    <property type="entry name" value="AMP-binding_CS"/>
</dbReference>
<name>A0A2T5BP66_9RHOB</name>
<evidence type="ECO:0000259" key="2">
    <source>
        <dbReference type="Pfam" id="PF13193"/>
    </source>
</evidence>
<dbReference type="EMBL" id="QAAA01000022">
    <property type="protein sequence ID" value="PTN00800.1"/>
    <property type="molecule type" value="Genomic_DNA"/>
</dbReference>
<evidence type="ECO:0000259" key="1">
    <source>
        <dbReference type="Pfam" id="PF00501"/>
    </source>
</evidence>
<reference evidence="3 4" key="1">
    <citation type="submission" date="2018-04" db="EMBL/GenBank/DDBJ databases">
        <title>Genomic Encyclopedia of Archaeal and Bacterial Type Strains, Phase II (KMG-II): from individual species to whole genera.</title>
        <authorList>
            <person name="Goeker M."/>
        </authorList>
    </citation>
    <scope>NUCLEOTIDE SEQUENCE [LARGE SCALE GENOMIC DNA]</scope>
    <source>
        <strain evidence="3 4">DSM 18064</strain>
    </source>
</reference>
<dbReference type="Pfam" id="PF13193">
    <property type="entry name" value="AMP-binding_C"/>
    <property type="match status" value="1"/>
</dbReference>
<dbReference type="PANTHER" id="PTHR43201:SF32">
    <property type="entry name" value="2-SUCCINYLBENZOATE--COA LIGASE, CHLOROPLASTIC_PEROXISOMAL"/>
    <property type="match status" value="1"/>
</dbReference>
<proteinExistence type="predicted"/>
<dbReference type="CDD" id="cd04433">
    <property type="entry name" value="AFD_class_I"/>
    <property type="match status" value="1"/>
</dbReference>
<dbReference type="RefSeq" id="WP_170106807.1">
    <property type="nucleotide sequence ID" value="NZ_NHSI01000051.1"/>
</dbReference>
<dbReference type="GO" id="GO:0006631">
    <property type="term" value="P:fatty acid metabolic process"/>
    <property type="evidence" value="ECO:0007669"/>
    <property type="project" value="TreeGrafter"/>
</dbReference>
<feature type="domain" description="AMP-dependent synthetase/ligase" evidence="1">
    <location>
        <begin position="52"/>
        <end position="331"/>
    </location>
</feature>
<evidence type="ECO:0000313" key="3">
    <source>
        <dbReference type="EMBL" id="PTN00800.1"/>
    </source>
</evidence>
<dbReference type="InterPro" id="IPR045851">
    <property type="entry name" value="AMP-bd_C_sf"/>
</dbReference>
<dbReference type="InterPro" id="IPR042099">
    <property type="entry name" value="ANL_N_sf"/>
</dbReference>